<dbReference type="InterPro" id="IPR010982">
    <property type="entry name" value="Lambda_DNA-bd_dom_sf"/>
</dbReference>
<evidence type="ECO:0000256" key="1">
    <source>
        <dbReference type="ARBA" id="ARBA00023015"/>
    </source>
</evidence>
<organism evidence="6 7">
    <name type="scientific">Streptomyces fulvorobeus</name>
    <dbReference type="NCBI Taxonomy" id="284028"/>
    <lineage>
        <taxon>Bacteria</taxon>
        <taxon>Bacillati</taxon>
        <taxon>Actinomycetota</taxon>
        <taxon>Actinomycetes</taxon>
        <taxon>Kitasatosporales</taxon>
        <taxon>Streptomycetaceae</taxon>
        <taxon>Streptomyces</taxon>
    </lineage>
</organism>
<dbReference type="Gene3D" id="1.10.260.40">
    <property type="entry name" value="lambda repressor-like DNA-binding domains"/>
    <property type="match status" value="1"/>
</dbReference>
<dbReference type="Pfam" id="PF13377">
    <property type="entry name" value="Peripla_BP_3"/>
    <property type="match status" value="1"/>
</dbReference>
<gene>
    <name evidence="6" type="ORF">Sfulv_30570</name>
</gene>
<dbReference type="PROSITE" id="PS00356">
    <property type="entry name" value="HTH_LACI_1"/>
    <property type="match status" value="1"/>
</dbReference>
<evidence type="ECO:0000313" key="6">
    <source>
        <dbReference type="EMBL" id="GFM98246.1"/>
    </source>
</evidence>
<dbReference type="PANTHER" id="PTHR30146:SF153">
    <property type="entry name" value="LACTOSE OPERON REPRESSOR"/>
    <property type="match status" value="1"/>
</dbReference>
<dbReference type="Pfam" id="PF00356">
    <property type="entry name" value="LacI"/>
    <property type="match status" value="1"/>
</dbReference>
<evidence type="ECO:0000256" key="2">
    <source>
        <dbReference type="ARBA" id="ARBA00023125"/>
    </source>
</evidence>
<dbReference type="EMBL" id="BLWC01000001">
    <property type="protein sequence ID" value="GFM98246.1"/>
    <property type="molecule type" value="Genomic_DNA"/>
</dbReference>
<evidence type="ECO:0000256" key="3">
    <source>
        <dbReference type="ARBA" id="ARBA00023163"/>
    </source>
</evidence>
<feature type="region of interest" description="Disordered" evidence="4">
    <location>
        <begin position="375"/>
        <end position="395"/>
    </location>
</feature>
<dbReference type="SMART" id="SM00354">
    <property type="entry name" value="HTH_LACI"/>
    <property type="match status" value="1"/>
</dbReference>
<dbReference type="Proteomes" id="UP000498980">
    <property type="component" value="Unassembled WGS sequence"/>
</dbReference>
<keyword evidence="7" id="KW-1185">Reference proteome</keyword>
<dbReference type="GO" id="GO:0000976">
    <property type="term" value="F:transcription cis-regulatory region binding"/>
    <property type="evidence" value="ECO:0007669"/>
    <property type="project" value="TreeGrafter"/>
</dbReference>
<keyword evidence="1" id="KW-0805">Transcription regulation</keyword>
<dbReference type="PANTHER" id="PTHR30146">
    <property type="entry name" value="LACI-RELATED TRANSCRIPTIONAL REPRESSOR"/>
    <property type="match status" value="1"/>
</dbReference>
<evidence type="ECO:0000259" key="5">
    <source>
        <dbReference type="PROSITE" id="PS50932"/>
    </source>
</evidence>
<name>A0A7J0C927_9ACTN</name>
<accession>A0A7J0C927</accession>
<dbReference type="GO" id="GO:0003700">
    <property type="term" value="F:DNA-binding transcription factor activity"/>
    <property type="evidence" value="ECO:0007669"/>
    <property type="project" value="TreeGrafter"/>
</dbReference>
<dbReference type="Gene3D" id="3.40.50.2300">
    <property type="match status" value="2"/>
</dbReference>
<comment type="caution">
    <text evidence="6">The sequence shown here is derived from an EMBL/GenBank/DDBJ whole genome shotgun (WGS) entry which is preliminary data.</text>
</comment>
<dbReference type="SUPFAM" id="SSF53822">
    <property type="entry name" value="Periplasmic binding protein-like I"/>
    <property type="match status" value="1"/>
</dbReference>
<dbReference type="InterPro" id="IPR046335">
    <property type="entry name" value="LacI/GalR-like_sensor"/>
</dbReference>
<evidence type="ECO:0000256" key="4">
    <source>
        <dbReference type="SAM" id="MobiDB-lite"/>
    </source>
</evidence>
<dbReference type="InterPro" id="IPR028082">
    <property type="entry name" value="Peripla_BP_I"/>
</dbReference>
<feature type="compositionally biased region" description="Low complexity" evidence="4">
    <location>
        <begin position="375"/>
        <end position="387"/>
    </location>
</feature>
<feature type="domain" description="HTH lacI-type" evidence="5">
    <location>
        <begin position="46"/>
        <end position="100"/>
    </location>
</feature>
<dbReference type="CDD" id="cd01392">
    <property type="entry name" value="HTH_LacI"/>
    <property type="match status" value="1"/>
</dbReference>
<evidence type="ECO:0000313" key="7">
    <source>
        <dbReference type="Proteomes" id="UP000498980"/>
    </source>
</evidence>
<sequence length="395" mass="42347">MPLGGCICDRANYPSEPYYRLAMTAAGKHQVSRTETPRRNGRQGRAGIRDVAAAAGVSITTVSDALNGKGRLPEATRRHVREVAERLGYRPSAAARTLRTGKSGLIGLTVTTYGDEPFTFTEFAYFAEMARAATSAALARGYALVILPATSRHSTVDVWSNVALDGTVVIDPSDQDPVVTELVRQGVPVVSDGRPAGSLPVTAWVDNDHRAAVLDLLDHLAAAGARRIGLLTGTTTDTYTRLSTTAYLHWCERVGQDPVYESYPAHDPCAGAVAADRLLARPDRPDAVYGLFDPNGTDLLAAARRYGLRVPEDLLLVCCSESTVYASTEPPITTLSLKPRRIGTAVVQLLIDAIEGVEHDGPLEQVIPTELIVRTSSQRRPPRTTVSAPRSPAGD</sequence>
<dbReference type="PROSITE" id="PS50932">
    <property type="entry name" value="HTH_LACI_2"/>
    <property type="match status" value="1"/>
</dbReference>
<dbReference type="InterPro" id="IPR000843">
    <property type="entry name" value="HTH_LacI"/>
</dbReference>
<reference evidence="6 7" key="1">
    <citation type="submission" date="2020-05" db="EMBL/GenBank/DDBJ databases">
        <title>Whole genome shotgun sequence of Streptomyces fulvorobeus NBRC 15897.</title>
        <authorList>
            <person name="Komaki H."/>
            <person name="Tamura T."/>
        </authorList>
    </citation>
    <scope>NUCLEOTIDE SEQUENCE [LARGE SCALE GENOMIC DNA]</scope>
    <source>
        <strain evidence="6 7">NBRC 15897</strain>
    </source>
</reference>
<dbReference type="AlphaFoldDB" id="A0A7J0C927"/>
<dbReference type="SUPFAM" id="SSF47413">
    <property type="entry name" value="lambda repressor-like DNA-binding domains"/>
    <property type="match status" value="1"/>
</dbReference>
<keyword evidence="3" id="KW-0804">Transcription</keyword>
<keyword evidence="2" id="KW-0238">DNA-binding</keyword>
<proteinExistence type="predicted"/>
<protein>
    <submittedName>
        <fullName evidence="6">LacI family transcriptional regulator</fullName>
    </submittedName>
</protein>